<evidence type="ECO:0000256" key="3">
    <source>
        <dbReference type="ARBA" id="ARBA00022989"/>
    </source>
</evidence>
<dbReference type="InterPro" id="IPR034027">
    <property type="entry name" value="Reprolysin_adamalysin"/>
</dbReference>
<feature type="compositionally biased region" description="Polar residues" evidence="9">
    <location>
        <begin position="1415"/>
        <end position="1427"/>
    </location>
</feature>
<dbReference type="Gene3D" id="3.40.390.10">
    <property type="entry name" value="Collagenase (Catalytic Domain)"/>
    <property type="match status" value="1"/>
</dbReference>
<evidence type="ECO:0000256" key="2">
    <source>
        <dbReference type="ARBA" id="ARBA00022692"/>
    </source>
</evidence>
<feature type="domain" description="EGF-like" evidence="11">
    <location>
        <begin position="653"/>
        <end position="685"/>
    </location>
</feature>
<feature type="domain" description="Peptidase M12B" evidence="13">
    <location>
        <begin position="213"/>
        <end position="410"/>
    </location>
</feature>
<feature type="region of interest" description="Disordered" evidence="9">
    <location>
        <begin position="752"/>
        <end position="914"/>
    </location>
</feature>
<feature type="transmembrane region" description="Helical" evidence="10">
    <location>
        <begin position="707"/>
        <end position="730"/>
    </location>
</feature>
<feature type="active site" evidence="8">
    <location>
        <position position="350"/>
    </location>
</feature>
<dbReference type="GO" id="GO:0006509">
    <property type="term" value="P:membrane protein ectodomain proteolysis"/>
    <property type="evidence" value="ECO:0007669"/>
    <property type="project" value="TreeGrafter"/>
</dbReference>
<protein>
    <recommendedName>
        <fullName evidence="16">Disintegrin and metalloproteinase domain-containing protein 12</fullName>
    </recommendedName>
</protein>
<keyword evidence="2 10" id="KW-0812">Transmembrane</keyword>
<dbReference type="InterPro" id="IPR002870">
    <property type="entry name" value="Peptidase_M12B_N"/>
</dbReference>
<dbReference type="FunFam" id="3.40.390.10:FF:000002">
    <property type="entry name" value="Disintegrin and metalloproteinase domain-containing protein 22"/>
    <property type="match status" value="1"/>
</dbReference>
<feature type="region of interest" description="Disordered" evidence="9">
    <location>
        <begin position="932"/>
        <end position="1050"/>
    </location>
</feature>
<dbReference type="SMART" id="SM00608">
    <property type="entry name" value="ACR"/>
    <property type="match status" value="1"/>
</dbReference>
<keyword evidence="8" id="KW-0479">Metal-binding</keyword>
<keyword evidence="7" id="KW-0245">EGF-like domain</keyword>
<comment type="caution">
    <text evidence="14">The sequence shown here is derived from an EMBL/GenBank/DDBJ whole genome shotgun (WGS) entry which is preliminary data.</text>
</comment>
<dbReference type="PANTHER" id="PTHR11905:SF159">
    <property type="entry name" value="ADAM METALLOPROTEASE"/>
    <property type="match status" value="1"/>
</dbReference>
<evidence type="ECO:0000313" key="14">
    <source>
        <dbReference type="EMBL" id="CAL1542854.1"/>
    </source>
</evidence>
<keyword evidence="8" id="KW-0862">Zinc</keyword>
<dbReference type="SUPFAM" id="SSF55486">
    <property type="entry name" value="Metalloproteases ('zincins'), catalytic domain"/>
    <property type="match status" value="1"/>
</dbReference>
<dbReference type="GO" id="GO:0016020">
    <property type="term" value="C:membrane"/>
    <property type="evidence" value="ECO:0007669"/>
    <property type="project" value="UniProtKB-SubCell"/>
</dbReference>
<evidence type="ECO:0000256" key="1">
    <source>
        <dbReference type="ARBA" id="ARBA00004167"/>
    </source>
</evidence>
<dbReference type="InterPro" id="IPR001590">
    <property type="entry name" value="Peptidase_M12B"/>
</dbReference>
<feature type="region of interest" description="Disordered" evidence="9">
    <location>
        <begin position="1078"/>
        <end position="1436"/>
    </location>
</feature>
<evidence type="ECO:0008006" key="16">
    <source>
        <dbReference type="Google" id="ProtNLM"/>
    </source>
</evidence>
<feature type="compositionally biased region" description="Polar residues" evidence="9">
    <location>
        <begin position="1147"/>
        <end position="1159"/>
    </location>
</feature>
<comment type="subcellular location">
    <subcellularLocation>
        <location evidence="1">Membrane</location>
        <topology evidence="1">Single-pass membrane protein</topology>
    </subcellularLocation>
</comment>
<feature type="compositionally biased region" description="Polar residues" evidence="9">
    <location>
        <begin position="1258"/>
        <end position="1303"/>
    </location>
</feature>
<feature type="transmembrane region" description="Helical" evidence="10">
    <location>
        <begin position="6"/>
        <end position="25"/>
    </location>
</feature>
<dbReference type="Pfam" id="PF00200">
    <property type="entry name" value="Disintegrin"/>
    <property type="match status" value="1"/>
</dbReference>
<dbReference type="PROSITE" id="PS50215">
    <property type="entry name" value="ADAM_MEPRO"/>
    <property type="match status" value="1"/>
</dbReference>
<dbReference type="PROSITE" id="PS01186">
    <property type="entry name" value="EGF_2"/>
    <property type="match status" value="1"/>
</dbReference>
<feature type="compositionally biased region" description="Polar residues" evidence="9">
    <location>
        <begin position="1096"/>
        <end position="1108"/>
    </location>
</feature>
<sequence length="1436" mass="156099">MEQLINWMFGLRIIISFFMISFCIGGTKGLHKSKRISFFHRHHDCLVSLYSNNQIVNSTQLIGGQHLENVTVQLVAFGHQFVVDLQLNKNLFSKSYVEKTFHSHGRNSESSHILPENKENCYYHGRLRFQSGSDSALSTCNGIRGYVTDKYDTYHIEPIDGKIHRVYRNKDQRQLPFKCGTEGHDPRLQYRKAIIGRHKRSVDVPYDSNSNTRYVELYLVNDYRTYERHGKNIDMVIKRSQDIANIVSSLYRQLNIYVALVGVEVWDGGDHVSVTTSADKTMENFLRYRRERINPYHHNDNAQLITGVFFEHGVVGKAIKGPICTHQFSGGVNMDYGGLVTLVATTVAHEMGHNFGMEHDNDTMCECRDDKCIMAATSGQISPRRWSSCSQNALAEAFDLGMDYCLRNLPTTIYDGPICGNGLKEDGEDCDCGLPHDCGNRCCNATSCRMFAAAQCATGRCCDFDSCKPKGSSTLCRAPVSECDLGEFCDGISESCPEDVFTQNGIECKQGQSYCYNGQCKTHTDQCKLLWGESGRVSDPICFQQLNMNGNNDGNCGYNWTTDKYKRCEKENVMCGLLHCVHLNEKLMFWRDNLAIDMRASFLSRGNKQYVCRSAMLDVGLDMPDPGFVPDGSKCEHDKVCINQQCVPIAKLRVEQCSDNCHGKGRCNSRGNCHCDTGYAPPYCDRPGYGGSIDSGPASDEYAKKDLLIALLVMFLLVIPLIVLLVIAFFKRHKLAKWWEFMPSFTYRVRGKPAKFKSPPESNSSVGKSRKELLPRNSDNTVSFTHTTDVHPKPKVWSSVNTASHHPAPPAPHHPAPAAPRCPAPAAPPERPAAPKRPPSLLKSASAAETKGTSKKVKLTLPIQETGSPPSPTQKQKKSSQFVTSVSGKQEPSKNMLESHIPNPIVKRESFRGSEISEPVLVCTTNRNSLVLADGNVDIIGPEARLVTRGPSHKGQGSITVKRSQSDRPVARQEPQRPADVPPPPGSAKVKKSASARSPPPKNNPAATSAPTTNNTKVNPSGFRPRPIPPIPTEEEDDSQPIYTNEASDMSDLLTAIDGALKDSSNLYNNISSTGNIQIPIQETAPPAPPRPSSTKQTSQHTNPSSVPVNKAVTPVTKPISTPKPPSSALESKLNNVNVIPAPHTSVPRQSLDNASKTPLSAPDKKIKSDVTSDNSDKLKGAVSDELRNKILSRSGSSATPPSGTTGLDVHPPVTKSGSNAASLSVVSKDWASAGEPGPNRPARSTVKNTLGAAKSGTGPTNANMPKTGSGVSNSAAKSGTGPANSVSTTGPKTGPNTASSVLPGSGRVNPKVAATDKAPNEAAKSNVSSIAAKFGSSKQDESKPTGHRALGQSDDNAKKVPIKKVSDAEKPTVLIRKVKPGSARSEVNEKPVIRVQSMNTNSPRPSLPPKPDQGSANAPDSKSNAQPKRVQSFRI</sequence>
<dbReference type="Gene3D" id="4.10.70.10">
    <property type="entry name" value="Disintegrin domain"/>
    <property type="match status" value="1"/>
</dbReference>
<feature type="compositionally biased region" description="Polar residues" evidence="9">
    <location>
        <begin position="1216"/>
        <end position="1226"/>
    </location>
</feature>
<evidence type="ECO:0000259" key="12">
    <source>
        <dbReference type="PROSITE" id="PS50214"/>
    </source>
</evidence>
<comment type="caution">
    <text evidence="7">Lacks conserved residue(s) required for the propagation of feature annotation.</text>
</comment>
<feature type="disulfide bond" evidence="7">
    <location>
        <begin position="675"/>
        <end position="684"/>
    </location>
</feature>
<dbReference type="PROSITE" id="PS50214">
    <property type="entry name" value="DISINTEGRIN_2"/>
    <property type="match status" value="1"/>
</dbReference>
<evidence type="ECO:0000259" key="11">
    <source>
        <dbReference type="PROSITE" id="PS50026"/>
    </source>
</evidence>
<evidence type="ECO:0000256" key="10">
    <source>
        <dbReference type="SAM" id="Phobius"/>
    </source>
</evidence>
<dbReference type="PANTHER" id="PTHR11905">
    <property type="entry name" value="ADAM A DISINTEGRIN AND METALLOPROTEASE DOMAIN"/>
    <property type="match status" value="1"/>
</dbReference>
<proteinExistence type="predicted"/>
<evidence type="ECO:0000256" key="6">
    <source>
        <dbReference type="PROSITE-ProRule" id="PRU00068"/>
    </source>
</evidence>
<feature type="compositionally biased region" description="Polar residues" evidence="9">
    <location>
        <begin position="1129"/>
        <end position="1138"/>
    </location>
</feature>
<name>A0AAV2I9A9_LYMST</name>
<feature type="binding site" evidence="8">
    <location>
        <position position="359"/>
    </location>
    <ligand>
        <name>Zn(2+)</name>
        <dbReference type="ChEBI" id="CHEBI:29105"/>
        <note>catalytic</note>
    </ligand>
</feature>
<dbReference type="SMART" id="SM00050">
    <property type="entry name" value="DISIN"/>
    <property type="match status" value="1"/>
</dbReference>
<feature type="compositionally biased region" description="Basic and acidic residues" evidence="9">
    <location>
        <begin position="1163"/>
        <end position="1189"/>
    </location>
</feature>
<feature type="domain" description="Disintegrin" evidence="12">
    <location>
        <begin position="416"/>
        <end position="504"/>
    </location>
</feature>
<evidence type="ECO:0000256" key="5">
    <source>
        <dbReference type="ARBA" id="ARBA00023157"/>
    </source>
</evidence>
<feature type="disulfide bond" evidence="7">
    <location>
        <begin position="657"/>
        <end position="667"/>
    </location>
</feature>
<gene>
    <name evidence="14" type="ORF">GSLYS_00016388001</name>
</gene>
<dbReference type="InterPro" id="IPR001762">
    <property type="entry name" value="Disintegrin_dom"/>
</dbReference>
<feature type="disulfide bond" evidence="8">
    <location>
        <begin position="365"/>
        <end position="389"/>
    </location>
</feature>
<dbReference type="CDD" id="cd04269">
    <property type="entry name" value="ZnMc_adamalysin_II_like"/>
    <property type="match status" value="1"/>
</dbReference>
<evidence type="ECO:0000259" key="13">
    <source>
        <dbReference type="PROSITE" id="PS50215"/>
    </source>
</evidence>
<keyword evidence="5 7" id="KW-1015">Disulfide bond</keyword>
<feature type="compositionally biased region" description="Polar residues" evidence="9">
    <location>
        <begin position="879"/>
        <end position="890"/>
    </location>
</feature>
<dbReference type="Pfam" id="PF08516">
    <property type="entry name" value="ADAM_CR"/>
    <property type="match status" value="1"/>
</dbReference>
<keyword evidence="15" id="KW-1185">Reference proteome</keyword>
<accession>A0AAV2I9A9</accession>
<feature type="compositionally biased region" description="Pro residues" evidence="9">
    <location>
        <begin position="807"/>
        <end position="838"/>
    </location>
</feature>
<evidence type="ECO:0000256" key="8">
    <source>
        <dbReference type="PROSITE-ProRule" id="PRU00276"/>
    </source>
</evidence>
<keyword evidence="4 10" id="KW-0472">Membrane</keyword>
<dbReference type="Pfam" id="PF01562">
    <property type="entry name" value="Pep_M12B_propep"/>
    <property type="match status" value="1"/>
</dbReference>
<dbReference type="PROSITE" id="PS50026">
    <property type="entry name" value="EGF_3"/>
    <property type="match status" value="1"/>
</dbReference>
<evidence type="ECO:0000313" key="15">
    <source>
        <dbReference type="Proteomes" id="UP001497497"/>
    </source>
</evidence>
<feature type="disulfide bond" evidence="6">
    <location>
        <begin position="476"/>
        <end position="496"/>
    </location>
</feature>
<dbReference type="SUPFAM" id="SSF57552">
    <property type="entry name" value="Blood coagulation inhibitor (disintegrin)"/>
    <property type="match status" value="1"/>
</dbReference>
<dbReference type="InterPro" id="IPR000742">
    <property type="entry name" value="EGF"/>
</dbReference>
<evidence type="ECO:0000256" key="7">
    <source>
        <dbReference type="PROSITE-ProRule" id="PRU00076"/>
    </source>
</evidence>
<feature type="compositionally biased region" description="Low complexity" evidence="9">
    <location>
        <begin position="1004"/>
        <end position="1017"/>
    </location>
</feature>
<dbReference type="InterPro" id="IPR006586">
    <property type="entry name" value="ADAM_Cys-rich"/>
</dbReference>
<dbReference type="Pfam" id="PF01421">
    <property type="entry name" value="Reprolysin"/>
    <property type="match status" value="1"/>
</dbReference>
<feature type="binding site" evidence="8">
    <location>
        <position position="353"/>
    </location>
    <ligand>
        <name>Zn(2+)</name>
        <dbReference type="ChEBI" id="CHEBI:29105"/>
        <note>catalytic</note>
    </ligand>
</feature>
<reference evidence="14 15" key="1">
    <citation type="submission" date="2024-04" db="EMBL/GenBank/DDBJ databases">
        <authorList>
            <consortium name="Genoscope - CEA"/>
            <person name="William W."/>
        </authorList>
    </citation>
    <scope>NUCLEOTIDE SEQUENCE [LARGE SCALE GENOMIC DNA]</scope>
</reference>
<evidence type="ECO:0000256" key="9">
    <source>
        <dbReference type="SAM" id="MobiDB-lite"/>
    </source>
</evidence>
<dbReference type="Proteomes" id="UP001497497">
    <property type="component" value="Unassembled WGS sequence"/>
</dbReference>
<feature type="disulfide bond" evidence="8">
    <location>
        <begin position="367"/>
        <end position="372"/>
    </location>
</feature>
<dbReference type="InterPro" id="IPR024079">
    <property type="entry name" value="MetalloPept_cat_dom_sf"/>
</dbReference>
<dbReference type="EMBL" id="CAXITT010000510">
    <property type="protein sequence ID" value="CAL1542854.1"/>
    <property type="molecule type" value="Genomic_DNA"/>
</dbReference>
<keyword evidence="3 10" id="KW-1133">Transmembrane helix</keyword>
<feature type="compositionally biased region" description="Basic and acidic residues" evidence="9">
    <location>
        <begin position="964"/>
        <end position="977"/>
    </location>
</feature>
<evidence type="ECO:0000256" key="4">
    <source>
        <dbReference type="ARBA" id="ARBA00023136"/>
    </source>
</evidence>
<feature type="binding site" evidence="8">
    <location>
        <position position="349"/>
    </location>
    <ligand>
        <name>Zn(2+)</name>
        <dbReference type="ChEBI" id="CHEBI:29105"/>
        <note>catalytic</note>
    </ligand>
</feature>
<dbReference type="InterPro" id="IPR036436">
    <property type="entry name" value="Disintegrin_dom_sf"/>
</dbReference>
<feature type="compositionally biased region" description="Low complexity" evidence="9">
    <location>
        <begin position="1193"/>
        <end position="1207"/>
    </location>
</feature>
<feature type="compositionally biased region" description="Polar residues" evidence="9">
    <location>
        <begin position="777"/>
        <end position="787"/>
    </location>
</feature>
<dbReference type="GO" id="GO:0004222">
    <property type="term" value="F:metalloendopeptidase activity"/>
    <property type="evidence" value="ECO:0007669"/>
    <property type="project" value="InterPro"/>
</dbReference>
<organism evidence="14 15">
    <name type="scientific">Lymnaea stagnalis</name>
    <name type="common">Great pond snail</name>
    <name type="synonym">Helix stagnalis</name>
    <dbReference type="NCBI Taxonomy" id="6523"/>
    <lineage>
        <taxon>Eukaryota</taxon>
        <taxon>Metazoa</taxon>
        <taxon>Spiralia</taxon>
        <taxon>Lophotrochozoa</taxon>
        <taxon>Mollusca</taxon>
        <taxon>Gastropoda</taxon>
        <taxon>Heterobranchia</taxon>
        <taxon>Euthyneura</taxon>
        <taxon>Panpulmonata</taxon>
        <taxon>Hygrophila</taxon>
        <taxon>Lymnaeoidea</taxon>
        <taxon>Lymnaeidae</taxon>
        <taxon>Lymnaea</taxon>
    </lineage>
</organism>
<dbReference type="GO" id="GO:0046872">
    <property type="term" value="F:metal ion binding"/>
    <property type="evidence" value="ECO:0007669"/>
    <property type="project" value="UniProtKB-KW"/>
</dbReference>